<name>A0A835G3V6_SPOEX</name>
<dbReference type="AlphaFoldDB" id="A0A835G3V6"/>
<keyword evidence="3" id="KW-1185">Reference proteome</keyword>
<dbReference type="EMBL" id="JACKWZ010000932">
    <property type="protein sequence ID" value="KAF9404611.1"/>
    <property type="molecule type" value="Genomic_DNA"/>
</dbReference>
<reference evidence="2" key="1">
    <citation type="submission" date="2020-08" db="EMBL/GenBank/DDBJ databases">
        <title>Spodoptera exigua strain:BAW_Kor-Di-RS1 Genome sequencing and assembly.</title>
        <authorList>
            <person name="Kim J."/>
            <person name="Nam H.Y."/>
            <person name="Kwon M."/>
            <person name="Choi J.H."/>
            <person name="Cho S.R."/>
            <person name="Kim G.-H."/>
        </authorList>
    </citation>
    <scope>NUCLEOTIDE SEQUENCE</scope>
    <source>
        <strain evidence="2">BAW_Kor-Di-RS1</strain>
        <tissue evidence="2">Whole-body</tissue>
    </source>
</reference>
<gene>
    <name evidence="2" type="ORF">HW555_014249</name>
</gene>
<accession>A0A835G3V6</accession>
<organism evidence="2 3">
    <name type="scientific">Spodoptera exigua</name>
    <name type="common">Beet armyworm</name>
    <name type="synonym">Noctua fulgens</name>
    <dbReference type="NCBI Taxonomy" id="7107"/>
    <lineage>
        <taxon>Eukaryota</taxon>
        <taxon>Metazoa</taxon>
        <taxon>Ecdysozoa</taxon>
        <taxon>Arthropoda</taxon>
        <taxon>Hexapoda</taxon>
        <taxon>Insecta</taxon>
        <taxon>Pterygota</taxon>
        <taxon>Neoptera</taxon>
        <taxon>Endopterygota</taxon>
        <taxon>Lepidoptera</taxon>
        <taxon>Glossata</taxon>
        <taxon>Ditrysia</taxon>
        <taxon>Noctuoidea</taxon>
        <taxon>Noctuidae</taxon>
        <taxon>Amphipyrinae</taxon>
        <taxon>Spodoptera</taxon>
    </lineage>
</organism>
<evidence type="ECO:0000256" key="1">
    <source>
        <dbReference type="SAM" id="SignalP"/>
    </source>
</evidence>
<feature type="signal peptide" evidence="1">
    <location>
        <begin position="1"/>
        <end position="26"/>
    </location>
</feature>
<sequence length="66" mass="7519">MPSGVPQGSLLGLFLFVIYLKDPHECSPVMQRPDWTASWSLPTKDCVMLVQLQMYPRTCFTEENGQ</sequence>
<proteinExistence type="predicted"/>
<protein>
    <recommendedName>
        <fullName evidence="4">Secreted protein</fullName>
    </recommendedName>
</protein>
<evidence type="ECO:0008006" key="4">
    <source>
        <dbReference type="Google" id="ProtNLM"/>
    </source>
</evidence>
<dbReference type="Proteomes" id="UP000648187">
    <property type="component" value="Unassembled WGS sequence"/>
</dbReference>
<comment type="caution">
    <text evidence="2">The sequence shown here is derived from an EMBL/GenBank/DDBJ whole genome shotgun (WGS) entry which is preliminary data.</text>
</comment>
<evidence type="ECO:0000313" key="2">
    <source>
        <dbReference type="EMBL" id="KAF9404611.1"/>
    </source>
</evidence>
<evidence type="ECO:0000313" key="3">
    <source>
        <dbReference type="Proteomes" id="UP000648187"/>
    </source>
</evidence>
<keyword evidence="1" id="KW-0732">Signal</keyword>
<feature type="chain" id="PRO_5032986517" description="Secreted protein" evidence="1">
    <location>
        <begin position="27"/>
        <end position="66"/>
    </location>
</feature>